<evidence type="ECO:0000313" key="4">
    <source>
        <dbReference type="EMBL" id="KIU18855.1"/>
    </source>
</evidence>
<proteinExistence type="predicted"/>
<reference evidence="4 5" key="1">
    <citation type="submission" date="2015-01" db="EMBL/GenBank/DDBJ databases">
        <title>Genome sequence of Mycobacterium llatzerense and Mycobacterium immunogenum recovered from brain abscess.</title>
        <authorList>
            <person name="Greninger A.L."/>
            <person name="Langelier C."/>
            <person name="Cunningham G."/>
            <person name="Chiu C.Y."/>
            <person name="Miller S."/>
        </authorList>
    </citation>
    <scope>NUCLEOTIDE SEQUENCE [LARGE SCALE GENOMIC DNA]</scope>
    <source>
        <strain evidence="4 5">CLUC14</strain>
    </source>
</reference>
<dbReference type="InterPro" id="IPR019674">
    <property type="entry name" value="Lipoprotein_LpqN/LpqT-like"/>
</dbReference>
<dbReference type="STRING" id="280871.TL10_01070"/>
<name>A0A0D1LDN4_9MYCO</name>
<dbReference type="OrthoDB" id="3826775at2"/>
<dbReference type="Pfam" id="PF10738">
    <property type="entry name" value="Lpp-LpqN"/>
    <property type="match status" value="1"/>
</dbReference>
<sequence>MVSMKVAGVALAVTVSALGASACDSGSKPAPSSTSSSASSTSAAAAPTSSAPGAPAAPAAPKKTIRDYLREKNITEQQLHPGDPGAPTLTMPLPPGWVDAGALTPKWAWSASKFDDPAMKADPPTIIVLISKLPGGNADEVLEYAPGELQNLHNWQDAGTNCDAKLAGFKACQVGGMYNQDGKDRLMAQKTAAIPTKDGVIVLQINASGTKETIAPLMDATSSIDKSLKITVP</sequence>
<feature type="region of interest" description="Disordered" evidence="2">
    <location>
        <begin position="21"/>
        <end position="62"/>
    </location>
</feature>
<dbReference type="Proteomes" id="UP000032221">
    <property type="component" value="Unassembled WGS sequence"/>
</dbReference>
<dbReference type="RefSeq" id="WP_043398886.1">
    <property type="nucleotide sequence ID" value="NZ_JXST01000001.1"/>
</dbReference>
<accession>A0A0D1LDN4</accession>
<keyword evidence="5" id="KW-1185">Reference proteome</keyword>
<evidence type="ECO:0000256" key="3">
    <source>
        <dbReference type="SAM" id="SignalP"/>
    </source>
</evidence>
<feature type="signal peptide" evidence="3">
    <location>
        <begin position="1"/>
        <end position="22"/>
    </location>
</feature>
<dbReference type="AlphaFoldDB" id="A0A0D1LDN4"/>
<dbReference type="EMBL" id="JXST01000001">
    <property type="protein sequence ID" value="KIU18855.1"/>
    <property type="molecule type" value="Genomic_DNA"/>
</dbReference>
<protein>
    <recommendedName>
        <fullName evidence="6">Lipoprotein LpqN</fullName>
    </recommendedName>
</protein>
<comment type="caution">
    <text evidence="4">The sequence shown here is derived from an EMBL/GenBank/DDBJ whole genome shotgun (WGS) entry which is preliminary data.</text>
</comment>
<dbReference type="PROSITE" id="PS51257">
    <property type="entry name" value="PROKAR_LIPOPROTEIN"/>
    <property type="match status" value="1"/>
</dbReference>
<gene>
    <name evidence="4" type="ORF">TL10_01070</name>
</gene>
<dbReference type="PATRIC" id="fig|280871.6.peg.216"/>
<feature type="compositionally biased region" description="Low complexity" evidence="2">
    <location>
        <begin position="25"/>
        <end position="62"/>
    </location>
</feature>
<evidence type="ECO:0008006" key="6">
    <source>
        <dbReference type="Google" id="ProtNLM"/>
    </source>
</evidence>
<organism evidence="4 5">
    <name type="scientific">Mycolicibacterium llatzerense</name>
    <dbReference type="NCBI Taxonomy" id="280871"/>
    <lineage>
        <taxon>Bacteria</taxon>
        <taxon>Bacillati</taxon>
        <taxon>Actinomycetota</taxon>
        <taxon>Actinomycetes</taxon>
        <taxon>Mycobacteriales</taxon>
        <taxon>Mycobacteriaceae</taxon>
        <taxon>Mycolicibacterium</taxon>
    </lineage>
</organism>
<feature type="chain" id="PRO_5002232562" description="Lipoprotein LpqN" evidence="3">
    <location>
        <begin position="23"/>
        <end position="233"/>
    </location>
</feature>
<dbReference type="Gene3D" id="3.40.1000.10">
    <property type="entry name" value="Mog1/PsbP, alpha/beta/alpha sandwich"/>
    <property type="match status" value="1"/>
</dbReference>
<evidence type="ECO:0000313" key="5">
    <source>
        <dbReference type="Proteomes" id="UP000032221"/>
    </source>
</evidence>
<evidence type="ECO:0000256" key="1">
    <source>
        <dbReference type="ARBA" id="ARBA00022729"/>
    </source>
</evidence>
<evidence type="ECO:0000256" key="2">
    <source>
        <dbReference type="SAM" id="MobiDB-lite"/>
    </source>
</evidence>
<keyword evidence="1 3" id="KW-0732">Signal</keyword>